<dbReference type="InterPro" id="IPR036271">
    <property type="entry name" value="Tet_transcr_reg_TetR-rel_C_sf"/>
</dbReference>
<dbReference type="InterPro" id="IPR001647">
    <property type="entry name" value="HTH_TetR"/>
</dbReference>
<dbReference type="InterPro" id="IPR039538">
    <property type="entry name" value="BetI_C"/>
</dbReference>
<protein>
    <submittedName>
        <fullName evidence="7">TetR family transcriptional regulator</fullName>
    </submittedName>
</protein>
<dbReference type="SUPFAM" id="SSF48498">
    <property type="entry name" value="Tetracyclin repressor-like, C-terminal domain"/>
    <property type="match status" value="1"/>
</dbReference>
<dbReference type="PANTHER" id="PTHR30055:SF234">
    <property type="entry name" value="HTH-TYPE TRANSCRIPTIONAL REGULATOR BETI"/>
    <property type="match status" value="1"/>
</dbReference>
<evidence type="ECO:0000256" key="4">
    <source>
        <dbReference type="ARBA" id="ARBA00023163"/>
    </source>
</evidence>
<evidence type="ECO:0000259" key="6">
    <source>
        <dbReference type="PROSITE" id="PS50977"/>
    </source>
</evidence>
<dbReference type="AlphaFoldDB" id="A0A1W2M2X1"/>
<dbReference type="Gene3D" id="1.10.357.10">
    <property type="entry name" value="Tetracycline Repressor, domain 2"/>
    <property type="match status" value="1"/>
</dbReference>
<proteinExistence type="predicted"/>
<dbReference type="GO" id="GO:0000976">
    <property type="term" value="F:transcription cis-regulatory region binding"/>
    <property type="evidence" value="ECO:0007669"/>
    <property type="project" value="TreeGrafter"/>
</dbReference>
<name>A0A1W2M2X1_9PSEU</name>
<dbReference type="InterPro" id="IPR009057">
    <property type="entry name" value="Homeodomain-like_sf"/>
</dbReference>
<evidence type="ECO:0000256" key="1">
    <source>
        <dbReference type="ARBA" id="ARBA00022491"/>
    </source>
</evidence>
<keyword evidence="4" id="KW-0804">Transcription</keyword>
<accession>A0A1W2M2X1</accession>
<dbReference type="InterPro" id="IPR050109">
    <property type="entry name" value="HTH-type_TetR-like_transc_reg"/>
</dbReference>
<evidence type="ECO:0000256" key="5">
    <source>
        <dbReference type="PROSITE-ProRule" id="PRU00335"/>
    </source>
</evidence>
<dbReference type="PANTHER" id="PTHR30055">
    <property type="entry name" value="HTH-TYPE TRANSCRIPTIONAL REGULATOR RUTR"/>
    <property type="match status" value="1"/>
</dbReference>
<gene>
    <name evidence="7" type="ORF">AVR91_0203665</name>
</gene>
<evidence type="ECO:0000256" key="3">
    <source>
        <dbReference type="ARBA" id="ARBA00023125"/>
    </source>
</evidence>
<keyword evidence="2" id="KW-0805">Transcription regulation</keyword>
<evidence type="ECO:0000313" key="7">
    <source>
        <dbReference type="EMBL" id="ONF74394.1"/>
    </source>
</evidence>
<dbReference type="Pfam" id="PF00440">
    <property type="entry name" value="TetR_N"/>
    <property type="match status" value="1"/>
</dbReference>
<dbReference type="PRINTS" id="PR00455">
    <property type="entry name" value="HTHTETR"/>
</dbReference>
<dbReference type="SUPFAM" id="SSF46689">
    <property type="entry name" value="Homeodomain-like"/>
    <property type="match status" value="1"/>
</dbReference>
<dbReference type="OrthoDB" id="116659at2"/>
<dbReference type="Proteomes" id="UP000076660">
    <property type="component" value="Unassembled WGS sequence"/>
</dbReference>
<dbReference type="PROSITE" id="PS50977">
    <property type="entry name" value="HTH_TETR_2"/>
    <property type="match status" value="1"/>
</dbReference>
<keyword evidence="3 5" id="KW-0238">DNA-binding</keyword>
<feature type="DNA-binding region" description="H-T-H motif" evidence="5">
    <location>
        <begin position="36"/>
        <end position="55"/>
    </location>
</feature>
<dbReference type="Pfam" id="PF13977">
    <property type="entry name" value="TetR_C_6"/>
    <property type="match status" value="1"/>
</dbReference>
<sequence length="204" mass="21960">MTGRFRGRGSQHEQRRSEIAAAVLEVVADSGLPSVSLSTVAARAGVSQGRVQYYFPTKESLIEAAFDHANAASSARIAAKLGGSPGSASPRQALTVVLTELIPYDAQSLNHLRVRQSFAALALHHEAIAERMRKEYEQLHDDNIADLLRQDQRAGHLSVAQEPGSVARGLVALAEGLAYYVLIGACSAQTAKQNVLDALDRLYR</sequence>
<feature type="domain" description="HTH tetR-type" evidence="6">
    <location>
        <begin position="13"/>
        <end position="73"/>
    </location>
</feature>
<organism evidence="7 8">
    <name type="scientific">Amycolatopsis keratiniphila subsp. keratiniphila</name>
    <dbReference type="NCBI Taxonomy" id="227715"/>
    <lineage>
        <taxon>Bacteria</taxon>
        <taxon>Bacillati</taxon>
        <taxon>Actinomycetota</taxon>
        <taxon>Actinomycetes</taxon>
        <taxon>Pseudonocardiales</taxon>
        <taxon>Pseudonocardiaceae</taxon>
        <taxon>Amycolatopsis</taxon>
        <taxon>Amycolatopsis japonica group</taxon>
    </lineage>
</organism>
<reference evidence="7 8" key="1">
    <citation type="submission" date="2016-12" db="EMBL/GenBank/DDBJ databases">
        <title>Amycolatopsis keratiniphila subsp. keratiniphila genome sequencing and assembly.</title>
        <authorList>
            <person name="Mayilraj S."/>
            <person name="Kaur N."/>
        </authorList>
    </citation>
    <scope>NUCLEOTIDE SEQUENCE [LARGE SCALE GENOMIC DNA]</scope>
    <source>
        <strain evidence="7 8">DSM 44409</strain>
    </source>
</reference>
<keyword evidence="1" id="KW-0678">Repressor</keyword>
<evidence type="ECO:0000256" key="2">
    <source>
        <dbReference type="ARBA" id="ARBA00023015"/>
    </source>
</evidence>
<comment type="caution">
    <text evidence="7">The sequence shown here is derived from an EMBL/GenBank/DDBJ whole genome shotgun (WGS) entry which is preliminary data.</text>
</comment>
<dbReference type="EMBL" id="LQMT02000005">
    <property type="protein sequence ID" value="ONF74394.1"/>
    <property type="molecule type" value="Genomic_DNA"/>
</dbReference>
<dbReference type="GO" id="GO:0003700">
    <property type="term" value="F:DNA-binding transcription factor activity"/>
    <property type="evidence" value="ECO:0007669"/>
    <property type="project" value="TreeGrafter"/>
</dbReference>
<evidence type="ECO:0000313" key="8">
    <source>
        <dbReference type="Proteomes" id="UP000076660"/>
    </source>
</evidence>